<name>L1JPM0_GUITC</name>
<dbReference type="Gene3D" id="3.30.450.20">
    <property type="entry name" value="PAS domain"/>
    <property type="match status" value="1"/>
</dbReference>
<evidence type="ECO:0000259" key="5">
    <source>
        <dbReference type="PROSITE" id="PS50113"/>
    </source>
</evidence>
<dbReference type="STRING" id="905079.L1JPM0"/>
<dbReference type="InterPro" id="IPR035965">
    <property type="entry name" value="PAS-like_dom_sf"/>
</dbReference>
<dbReference type="GO" id="GO:0005634">
    <property type="term" value="C:nucleus"/>
    <property type="evidence" value="ECO:0007669"/>
    <property type="project" value="TreeGrafter"/>
</dbReference>
<keyword evidence="8" id="KW-1185">Reference proteome</keyword>
<dbReference type="PANTHER" id="PTHR47429:SF2">
    <property type="entry name" value="PROTEIN TWIN LOV 1"/>
    <property type="match status" value="1"/>
</dbReference>
<dbReference type="Pfam" id="PF13426">
    <property type="entry name" value="PAS_9"/>
    <property type="match status" value="1"/>
</dbReference>
<dbReference type="GeneID" id="17306741"/>
<evidence type="ECO:0000256" key="3">
    <source>
        <dbReference type="ARBA" id="ARBA00022991"/>
    </source>
</evidence>
<evidence type="ECO:0008006" key="9">
    <source>
        <dbReference type="Google" id="ProtNLM"/>
    </source>
</evidence>
<dbReference type="KEGG" id="gtt:GUITHDRAFT_47870"/>
<keyword evidence="2" id="KW-0288">FMN</keyword>
<proteinExistence type="predicted"/>
<keyword evidence="1" id="KW-0285">Flavoprotein</keyword>
<dbReference type="OMA" id="EACVITE"/>
<dbReference type="SUPFAM" id="SSF55785">
    <property type="entry name" value="PYP-like sensor domain (PAS domain)"/>
    <property type="match status" value="1"/>
</dbReference>
<dbReference type="eggNOG" id="ENOG502SBIZ">
    <property type="taxonomic scope" value="Eukaryota"/>
</dbReference>
<dbReference type="RefSeq" id="XP_005836993.1">
    <property type="nucleotide sequence ID" value="XM_005836936.1"/>
</dbReference>
<dbReference type="EnsemblProtists" id="EKX50013">
    <property type="protein sequence ID" value="EKX50013"/>
    <property type="gene ID" value="GUITHDRAFT_47870"/>
</dbReference>
<dbReference type="EMBL" id="JH992980">
    <property type="protein sequence ID" value="EKX50013.1"/>
    <property type="molecule type" value="Genomic_DNA"/>
</dbReference>
<dbReference type="InterPro" id="IPR000014">
    <property type="entry name" value="PAS"/>
</dbReference>
<protein>
    <recommendedName>
        <fullName evidence="9">PAS domain-containing protein</fullName>
    </recommendedName>
</protein>
<feature type="domain" description="PAC" evidence="5">
    <location>
        <begin position="60"/>
        <end position="102"/>
    </location>
</feature>
<dbReference type="PANTHER" id="PTHR47429">
    <property type="entry name" value="PROTEIN TWIN LOV 1"/>
    <property type="match status" value="1"/>
</dbReference>
<dbReference type="NCBIfam" id="TIGR00229">
    <property type="entry name" value="sensory_box"/>
    <property type="match status" value="1"/>
</dbReference>
<organism evidence="6">
    <name type="scientific">Guillardia theta (strain CCMP2712)</name>
    <name type="common">Cryptophyte</name>
    <dbReference type="NCBI Taxonomy" id="905079"/>
    <lineage>
        <taxon>Eukaryota</taxon>
        <taxon>Cryptophyceae</taxon>
        <taxon>Pyrenomonadales</taxon>
        <taxon>Geminigeraceae</taxon>
        <taxon>Guillardia</taxon>
    </lineage>
</organism>
<feature type="non-terminal residue" evidence="6">
    <location>
        <position position="102"/>
    </location>
</feature>
<evidence type="ECO:0000313" key="6">
    <source>
        <dbReference type="EMBL" id="EKX50013.1"/>
    </source>
</evidence>
<evidence type="ECO:0000259" key="4">
    <source>
        <dbReference type="PROSITE" id="PS50112"/>
    </source>
</evidence>
<feature type="non-terminal residue" evidence="6">
    <location>
        <position position="1"/>
    </location>
</feature>
<dbReference type="AlphaFoldDB" id="L1JPM0"/>
<dbReference type="OrthoDB" id="198984at2759"/>
<dbReference type="PROSITE" id="PS50112">
    <property type="entry name" value="PAS"/>
    <property type="match status" value="1"/>
</dbReference>
<dbReference type="Proteomes" id="UP000011087">
    <property type="component" value="Unassembled WGS sequence"/>
</dbReference>
<feature type="domain" description="PAS" evidence="4">
    <location>
        <begin position="12"/>
        <end position="36"/>
    </location>
</feature>
<gene>
    <name evidence="6" type="ORF">GUITHDRAFT_47870</name>
</gene>
<reference evidence="7" key="3">
    <citation type="submission" date="2016-03" db="UniProtKB">
        <authorList>
            <consortium name="EnsemblProtists"/>
        </authorList>
    </citation>
    <scope>IDENTIFICATION</scope>
</reference>
<reference evidence="8" key="2">
    <citation type="submission" date="2012-11" db="EMBL/GenBank/DDBJ databases">
        <authorList>
            <person name="Kuo A."/>
            <person name="Curtis B.A."/>
            <person name="Tanifuji G."/>
            <person name="Burki F."/>
            <person name="Gruber A."/>
            <person name="Irimia M."/>
            <person name="Maruyama S."/>
            <person name="Arias M.C."/>
            <person name="Ball S.G."/>
            <person name="Gile G.H."/>
            <person name="Hirakawa Y."/>
            <person name="Hopkins J.F."/>
            <person name="Rensing S.A."/>
            <person name="Schmutz J."/>
            <person name="Symeonidi A."/>
            <person name="Elias M."/>
            <person name="Eveleigh R.J."/>
            <person name="Herman E.K."/>
            <person name="Klute M.J."/>
            <person name="Nakayama T."/>
            <person name="Obornik M."/>
            <person name="Reyes-Prieto A."/>
            <person name="Armbrust E.V."/>
            <person name="Aves S.J."/>
            <person name="Beiko R.G."/>
            <person name="Coutinho P."/>
            <person name="Dacks J.B."/>
            <person name="Durnford D.G."/>
            <person name="Fast N.M."/>
            <person name="Green B.R."/>
            <person name="Grisdale C."/>
            <person name="Hempe F."/>
            <person name="Henrissat B."/>
            <person name="Hoppner M.P."/>
            <person name="Ishida K.-I."/>
            <person name="Kim E."/>
            <person name="Koreny L."/>
            <person name="Kroth P.G."/>
            <person name="Liu Y."/>
            <person name="Malik S.-B."/>
            <person name="Maier U.G."/>
            <person name="McRose D."/>
            <person name="Mock T."/>
            <person name="Neilson J.A."/>
            <person name="Onodera N.T."/>
            <person name="Poole A.M."/>
            <person name="Pritham E.J."/>
            <person name="Richards T.A."/>
            <person name="Rocap G."/>
            <person name="Roy S.W."/>
            <person name="Sarai C."/>
            <person name="Schaack S."/>
            <person name="Shirato S."/>
            <person name="Slamovits C.H."/>
            <person name="Spencer D.F."/>
            <person name="Suzuki S."/>
            <person name="Worden A.Z."/>
            <person name="Zauner S."/>
            <person name="Barry K."/>
            <person name="Bell C."/>
            <person name="Bharti A.K."/>
            <person name="Crow J.A."/>
            <person name="Grimwood J."/>
            <person name="Kramer R."/>
            <person name="Lindquist E."/>
            <person name="Lucas S."/>
            <person name="Salamov A."/>
            <person name="McFadden G.I."/>
            <person name="Lane C.E."/>
            <person name="Keeling P.J."/>
            <person name="Gray M.W."/>
            <person name="Grigoriev I.V."/>
            <person name="Archibald J.M."/>
        </authorList>
    </citation>
    <scope>NUCLEOTIDE SEQUENCE</scope>
    <source>
        <strain evidence="8">CCMP2712</strain>
    </source>
</reference>
<evidence type="ECO:0000256" key="1">
    <source>
        <dbReference type="ARBA" id="ARBA00022630"/>
    </source>
</evidence>
<keyword evidence="3" id="KW-0157">Chromophore</keyword>
<evidence type="ECO:0000256" key="2">
    <source>
        <dbReference type="ARBA" id="ARBA00022643"/>
    </source>
</evidence>
<dbReference type="CDD" id="cd00130">
    <property type="entry name" value="PAS"/>
    <property type="match status" value="1"/>
</dbReference>
<dbReference type="HOGENOM" id="CLU_080231_3_1_1"/>
<sequence>ARVITEASHPFRIVHVNPSWMSLCGFTEEEAVGKTLSIIQGPATDFDAIQELEKNVNSCRYAATILLNYKKGGEPFVNFLQTIPLVNEDGAITHFLGILEDL</sequence>
<dbReference type="InterPro" id="IPR000700">
    <property type="entry name" value="PAS-assoc_C"/>
</dbReference>
<dbReference type="PaxDb" id="55529-EKX50013"/>
<accession>L1JPM0</accession>
<evidence type="ECO:0000313" key="7">
    <source>
        <dbReference type="EnsemblProtists" id="EKX50013"/>
    </source>
</evidence>
<reference evidence="6 8" key="1">
    <citation type="journal article" date="2012" name="Nature">
        <title>Algal genomes reveal evolutionary mosaicism and the fate of nucleomorphs.</title>
        <authorList>
            <consortium name="DOE Joint Genome Institute"/>
            <person name="Curtis B.A."/>
            <person name="Tanifuji G."/>
            <person name="Burki F."/>
            <person name="Gruber A."/>
            <person name="Irimia M."/>
            <person name="Maruyama S."/>
            <person name="Arias M.C."/>
            <person name="Ball S.G."/>
            <person name="Gile G.H."/>
            <person name="Hirakawa Y."/>
            <person name="Hopkins J.F."/>
            <person name="Kuo A."/>
            <person name="Rensing S.A."/>
            <person name="Schmutz J."/>
            <person name="Symeonidi A."/>
            <person name="Elias M."/>
            <person name="Eveleigh R.J."/>
            <person name="Herman E.K."/>
            <person name="Klute M.J."/>
            <person name="Nakayama T."/>
            <person name="Obornik M."/>
            <person name="Reyes-Prieto A."/>
            <person name="Armbrust E.V."/>
            <person name="Aves S.J."/>
            <person name="Beiko R.G."/>
            <person name="Coutinho P."/>
            <person name="Dacks J.B."/>
            <person name="Durnford D.G."/>
            <person name="Fast N.M."/>
            <person name="Green B.R."/>
            <person name="Grisdale C.J."/>
            <person name="Hempel F."/>
            <person name="Henrissat B."/>
            <person name="Hoppner M.P."/>
            <person name="Ishida K."/>
            <person name="Kim E."/>
            <person name="Koreny L."/>
            <person name="Kroth P.G."/>
            <person name="Liu Y."/>
            <person name="Malik S.B."/>
            <person name="Maier U.G."/>
            <person name="McRose D."/>
            <person name="Mock T."/>
            <person name="Neilson J.A."/>
            <person name="Onodera N.T."/>
            <person name="Poole A.M."/>
            <person name="Pritham E.J."/>
            <person name="Richards T.A."/>
            <person name="Rocap G."/>
            <person name="Roy S.W."/>
            <person name="Sarai C."/>
            <person name="Schaack S."/>
            <person name="Shirato S."/>
            <person name="Slamovits C.H."/>
            <person name="Spencer D.F."/>
            <person name="Suzuki S."/>
            <person name="Worden A.Z."/>
            <person name="Zauner S."/>
            <person name="Barry K."/>
            <person name="Bell C."/>
            <person name="Bharti A.K."/>
            <person name="Crow J.A."/>
            <person name="Grimwood J."/>
            <person name="Kramer R."/>
            <person name="Lindquist E."/>
            <person name="Lucas S."/>
            <person name="Salamov A."/>
            <person name="McFadden G.I."/>
            <person name="Lane C.E."/>
            <person name="Keeling P.J."/>
            <person name="Gray M.W."/>
            <person name="Grigoriev I.V."/>
            <person name="Archibald J.M."/>
        </authorList>
    </citation>
    <scope>NUCLEOTIDE SEQUENCE</scope>
    <source>
        <strain evidence="6 8">CCMP2712</strain>
    </source>
</reference>
<evidence type="ECO:0000313" key="8">
    <source>
        <dbReference type="Proteomes" id="UP000011087"/>
    </source>
</evidence>
<dbReference type="PROSITE" id="PS50113">
    <property type="entry name" value="PAC"/>
    <property type="match status" value="1"/>
</dbReference>